<dbReference type="AlphaFoldDB" id="A0A1D8JE58"/>
<gene>
    <name evidence="2" type="ORF">BI350_04990</name>
</gene>
<sequence length="121" mass="13343">MVERLILANIAAPVAKITLPQAVLSVLLFMVIFFGIGFLLNMLLRMTWLMAVVYPIIVILIVDDVKFYQYINRPIYAFKALGNKLISLSTGDVVILAGGFAGAIIAGFVMKALRKAGYQMF</sequence>
<keyword evidence="1" id="KW-1133">Transmembrane helix</keyword>
<keyword evidence="1" id="KW-0472">Membrane</keyword>
<name>A0A1D8JE58_9BACL</name>
<organism evidence="2 3">
    <name type="scientific">Sporosarcina ureilytica</name>
    <dbReference type="NCBI Taxonomy" id="298596"/>
    <lineage>
        <taxon>Bacteria</taxon>
        <taxon>Bacillati</taxon>
        <taxon>Bacillota</taxon>
        <taxon>Bacilli</taxon>
        <taxon>Bacillales</taxon>
        <taxon>Caryophanaceae</taxon>
        <taxon>Sporosarcina</taxon>
    </lineage>
</organism>
<feature type="transmembrane region" description="Helical" evidence="1">
    <location>
        <begin position="91"/>
        <end position="113"/>
    </location>
</feature>
<dbReference type="InterPro" id="IPR025917">
    <property type="entry name" value="YuiB"/>
</dbReference>
<dbReference type="KEGG" id="surl:BI350_04990"/>
<keyword evidence="1" id="KW-0812">Transmembrane</keyword>
<dbReference type="Pfam" id="PF14068">
    <property type="entry name" value="YuiB"/>
    <property type="match status" value="1"/>
</dbReference>
<proteinExistence type="predicted"/>
<reference evidence="2 3" key="1">
    <citation type="submission" date="2016-09" db="EMBL/GenBank/DDBJ databases">
        <title>Complete genome sequence of the Lysinibacillus sphaericus LMG 22257, a specie of Bacillus with ureolytic activity that can effectively biodeposit calcium carbonate.</title>
        <authorList>
            <person name="Yan W."/>
        </authorList>
    </citation>
    <scope>NUCLEOTIDE SEQUENCE [LARGE SCALE GENOMIC DNA]</scope>
    <source>
        <strain evidence="2 3">LMG 22257</strain>
    </source>
</reference>
<evidence type="ECO:0000313" key="2">
    <source>
        <dbReference type="EMBL" id="AOV06989.1"/>
    </source>
</evidence>
<keyword evidence="3" id="KW-1185">Reference proteome</keyword>
<evidence type="ECO:0000313" key="3">
    <source>
        <dbReference type="Proteomes" id="UP000185746"/>
    </source>
</evidence>
<dbReference type="Proteomes" id="UP000185746">
    <property type="component" value="Chromosome"/>
</dbReference>
<evidence type="ECO:0008006" key="4">
    <source>
        <dbReference type="Google" id="ProtNLM"/>
    </source>
</evidence>
<feature type="transmembrane region" description="Helical" evidence="1">
    <location>
        <begin position="22"/>
        <end position="44"/>
    </location>
</feature>
<dbReference type="EMBL" id="CP017560">
    <property type="protein sequence ID" value="AOV06989.1"/>
    <property type="molecule type" value="Genomic_DNA"/>
</dbReference>
<feature type="transmembrane region" description="Helical" evidence="1">
    <location>
        <begin position="51"/>
        <end position="71"/>
    </location>
</feature>
<accession>A0A1D8JE58</accession>
<protein>
    <recommendedName>
        <fullName evidence="4">Membrane protein YuiB</fullName>
    </recommendedName>
</protein>
<evidence type="ECO:0000256" key="1">
    <source>
        <dbReference type="SAM" id="Phobius"/>
    </source>
</evidence>